<accession>A0A0L0SNJ8</accession>
<dbReference type="Pfam" id="PF19263">
    <property type="entry name" value="DUF5906"/>
    <property type="match status" value="1"/>
</dbReference>
<reference evidence="2 3" key="1">
    <citation type="submission" date="2009-11" db="EMBL/GenBank/DDBJ databases">
        <title>Annotation of Allomyces macrogynus ATCC 38327.</title>
        <authorList>
            <consortium name="The Broad Institute Genome Sequencing Platform"/>
            <person name="Russ C."/>
            <person name="Cuomo C."/>
            <person name="Burger G."/>
            <person name="Gray M.W."/>
            <person name="Holland P.W.H."/>
            <person name="King N."/>
            <person name="Lang F.B.F."/>
            <person name="Roger A.J."/>
            <person name="Ruiz-Trillo I."/>
            <person name="Young S.K."/>
            <person name="Zeng Q."/>
            <person name="Gargeya S."/>
            <person name="Fitzgerald M."/>
            <person name="Haas B."/>
            <person name="Abouelleil A."/>
            <person name="Alvarado L."/>
            <person name="Arachchi H.M."/>
            <person name="Berlin A."/>
            <person name="Chapman S.B."/>
            <person name="Gearin G."/>
            <person name="Goldberg J."/>
            <person name="Griggs A."/>
            <person name="Gujja S."/>
            <person name="Hansen M."/>
            <person name="Heiman D."/>
            <person name="Howarth C."/>
            <person name="Larimer J."/>
            <person name="Lui A."/>
            <person name="MacDonald P.J.P."/>
            <person name="McCowen C."/>
            <person name="Montmayeur A."/>
            <person name="Murphy C."/>
            <person name="Neiman D."/>
            <person name="Pearson M."/>
            <person name="Priest M."/>
            <person name="Roberts A."/>
            <person name="Saif S."/>
            <person name="Shea T."/>
            <person name="Sisk P."/>
            <person name="Stolte C."/>
            <person name="Sykes S."/>
            <person name="Wortman J."/>
            <person name="Nusbaum C."/>
            <person name="Birren B."/>
        </authorList>
    </citation>
    <scope>NUCLEOTIDE SEQUENCE [LARGE SCALE GENOMIC DNA]</scope>
    <source>
        <strain evidence="2 3">ATCC 38327</strain>
    </source>
</reference>
<dbReference type="InterPro" id="IPR027417">
    <property type="entry name" value="P-loop_NTPase"/>
</dbReference>
<reference evidence="3" key="2">
    <citation type="submission" date="2009-11" db="EMBL/GenBank/DDBJ databases">
        <title>The Genome Sequence of Allomyces macrogynus strain ATCC 38327.</title>
        <authorList>
            <consortium name="The Broad Institute Genome Sequencing Platform"/>
            <person name="Russ C."/>
            <person name="Cuomo C."/>
            <person name="Shea T."/>
            <person name="Young S.K."/>
            <person name="Zeng Q."/>
            <person name="Koehrsen M."/>
            <person name="Haas B."/>
            <person name="Borodovsky M."/>
            <person name="Guigo R."/>
            <person name="Alvarado L."/>
            <person name="Berlin A."/>
            <person name="Borenstein D."/>
            <person name="Chen Z."/>
            <person name="Engels R."/>
            <person name="Freedman E."/>
            <person name="Gellesch M."/>
            <person name="Goldberg J."/>
            <person name="Griggs A."/>
            <person name="Gujja S."/>
            <person name="Heiman D."/>
            <person name="Hepburn T."/>
            <person name="Howarth C."/>
            <person name="Jen D."/>
            <person name="Larson L."/>
            <person name="Lewis B."/>
            <person name="Mehta T."/>
            <person name="Park D."/>
            <person name="Pearson M."/>
            <person name="Roberts A."/>
            <person name="Saif S."/>
            <person name="Shenoy N."/>
            <person name="Sisk P."/>
            <person name="Stolte C."/>
            <person name="Sykes S."/>
            <person name="Walk T."/>
            <person name="White J."/>
            <person name="Yandava C."/>
            <person name="Burger G."/>
            <person name="Gray M.W."/>
            <person name="Holland P.W.H."/>
            <person name="King N."/>
            <person name="Lang F.B.F."/>
            <person name="Roger A.J."/>
            <person name="Ruiz-Trillo I."/>
            <person name="Lander E."/>
            <person name="Nusbaum C."/>
        </authorList>
    </citation>
    <scope>NUCLEOTIDE SEQUENCE [LARGE SCALE GENOMIC DNA]</scope>
    <source>
        <strain evidence="3">ATCC 38327</strain>
    </source>
</reference>
<dbReference type="VEuPathDB" id="FungiDB:AMAG_09141"/>
<proteinExistence type="predicted"/>
<name>A0A0L0SNJ8_ALLM3</name>
<feature type="domain" description="NrS-1 polymerase-like helicase" evidence="1">
    <location>
        <begin position="483"/>
        <end position="592"/>
    </location>
</feature>
<dbReference type="Proteomes" id="UP000054350">
    <property type="component" value="Unassembled WGS sequence"/>
</dbReference>
<organism evidence="2 3">
    <name type="scientific">Allomyces macrogynus (strain ATCC 38327)</name>
    <name type="common">Allomyces javanicus var. macrogynus</name>
    <dbReference type="NCBI Taxonomy" id="578462"/>
    <lineage>
        <taxon>Eukaryota</taxon>
        <taxon>Fungi</taxon>
        <taxon>Fungi incertae sedis</taxon>
        <taxon>Blastocladiomycota</taxon>
        <taxon>Blastocladiomycetes</taxon>
        <taxon>Blastocladiales</taxon>
        <taxon>Blastocladiaceae</taxon>
        <taxon>Allomyces</taxon>
    </lineage>
</organism>
<dbReference type="SUPFAM" id="SSF52540">
    <property type="entry name" value="P-loop containing nucleoside triphosphate hydrolases"/>
    <property type="match status" value="1"/>
</dbReference>
<evidence type="ECO:0000313" key="2">
    <source>
        <dbReference type="EMBL" id="KNE64083.1"/>
    </source>
</evidence>
<dbReference type="InterPro" id="IPR045455">
    <property type="entry name" value="NrS-1_pol-like_helicase"/>
</dbReference>
<evidence type="ECO:0000313" key="3">
    <source>
        <dbReference type="Proteomes" id="UP000054350"/>
    </source>
</evidence>
<keyword evidence="3" id="KW-1185">Reference proteome</keyword>
<dbReference type="STRING" id="578462.A0A0L0SNJ8"/>
<gene>
    <name evidence="2" type="ORF">AMAG_09141</name>
</gene>
<dbReference type="EMBL" id="GG745343">
    <property type="protein sequence ID" value="KNE64083.1"/>
    <property type="molecule type" value="Genomic_DNA"/>
</dbReference>
<dbReference type="eggNOG" id="ENOG502S6HH">
    <property type="taxonomic scope" value="Eukaryota"/>
</dbReference>
<sequence>MNAAKIAATLANIETQFDDGRRIVLNEFISVERAAELLERYSGLDREEKRKFKSQYMARYSKEKGKETVYEHKTPLRNLEKKFGRLYPTSESLQRMNKEVFRNPLTHGVLQDLDMVGAAPSILRGILAHYNKHSDALDLYVSDRAAALARYKVDKQKFLAVLFDEFPTYAMHPEVTEMHRVLYEEVAPRVEREFPDIVKFCKTRAGGAVNKGSLLSNLFNAVESVILVRAVDYCRANDVVPSVLMFDGLMVKRDVERVNDQFLAGLHAYTTEQTGFDVAWAEKPIPAGAQAKSAIPAFCEDPQKFAAEQIEKCDGAYKDRLAMKFFEHMSTRKSEEDQESWMAALVAYLGEFVRKDLKTGEHYFRRTVNDPWELNVSEKIVDAVFSRPLHKLFPQVKQRTFDLYAPKWGPSADNGLIIEYFNAFSGFAAKKLDRKVEESEIKLYLDYLRTVVCAGRDAEFQYVLRWIQWILTTGKPSGVMLMMHGLEGAGKGMFFSLLAEFILGRHNCTTINDLGKFLKGDFNSELENKILVLVDEIAAVSQAKRNEIMDVMKNVMTDDYRIINEKYVKKYQVANTNNFVGATNNSNPLNITETCRRILALLVSNLYRNNKQYFNVLKGFVKANADAIFTYIVDLDLEHIDISHYPRNEERQEMVEASLDPVGALVKDFIEYGGFARGINGRGAVTVEQEMDIQDLYEIYRDYRERRFPGNHTLSMVGFGRELGRHVVPHEETKKLFEKVRKRIDGRMCQVYIYKGPSVVFDDE</sequence>
<dbReference type="AlphaFoldDB" id="A0A0L0SNJ8"/>
<evidence type="ECO:0000259" key="1">
    <source>
        <dbReference type="Pfam" id="PF19263"/>
    </source>
</evidence>
<protein>
    <recommendedName>
        <fullName evidence="1">NrS-1 polymerase-like helicase domain-containing protein</fullName>
    </recommendedName>
</protein>
<dbReference type="Gene3D" id="3.40.50.300">
    <property type="entry name" value="P-loop containing nucleotide triphosphate hydrolases"/>
    <property type="match status" value="1"/>
</dbReference>
<dbReference type="OrthoDB" id="2138274at2759"/>